<dbReference type="Proteomes" id="UP000189701">
    <property type="component" value="Unplaced"/>
</dbReference>
<organism evidence="1 2">
    <name type="scientific">Nicotiana sylvestris</name>
    <name type="common">Wood tobacco</name>
    <name type="synonym">South American tobacco</name>
    <dbReference type="NCBI Taxonomy" id="4096"/>
    <lineage>
        <taxon>Eukaryota</taxon>
        <taxon>Viridiplantae</taxon>
        <taxon>Streptophyta</taxon>
        <taxon>Embryophyta</taxon>
        <taxon>Tracheophyta</taxon>
        <taxon>Spermatophyta</taxon>
        <taxon>Magnoliopsida</taxon>
        <taxon>eudicotyledons</taxon>
        <taxon>Gunneridae</taxon>
        <taxon>Pentapetalae</taxon>
        <taxon>asterids</taxon>
        <taxon>lamiids</taxon>
        <taxon>Solanales</taxon>
        <taxon>Solanaceae</taxon>
        <taxon>Nicotianoideae</taxon>
        <taxon>Nicotianeae</taxon>
        <taxon>Nicotiana</taxon>
    </lineage>
</organism>
<reference evidence="1" key="1">
    <citation type="journal article" date="2013" name="Genome Biol.">
        <title>Reference genomes and transcriptomes of Nicotiana sylvestris and Nicotiana tomentosiformis.</title>
        <authorList>
            <person name="Sierro N."/>
            <person name="Battey J.N."/>
            <person name="Ouadi S."/>
            <person name="Bovet L."/>
            <person name="Goepfert S."/>
            <person name="Bakaher N."/>
            <person name="Peitsch M.C."/>
            <person name="Ivanov N.V."/>
        </authorList>
    </citation>
    <scope>NUCLEOTIDE SEQUENCE [LARGE SCALE GENOMIC DNA]</scope>
</reference>
<dbReference type="STRING" id="4096.A0A1U7X031"/>
<dbReference type="AlphaFoldDB" id="A0A1U7X031"/>
<name>A0A1U7X031_NICSY</name>
<accession>A0A1U7X031</accession>
<protein>
    <submittedName>
        <fullName evidence="2">Uncharacterized protein LOC104228965</fullName>
    </submittedName>
</protein>
<gene>
    <name evidence="2" type="primary">LOC104228965</name>
</gene>
<reference evidence="2" key="2">
    <citation type="submission" date="2025-08" db="UniProtKB">
        <authorList>
            <consortium name="RefSeq"/>
        </authorList>
    </citation>
    <scope>IDENTIFICATION</scope>
    <source>
        <tissue evidence="2">Leaf</tissue>
    </source>
</reference>
<sequence>MSGWSIIEAIHLVRRLVEQYRERKKDLHMIFIDLEKPYDKVLREVLWRCMEASGVPVAYIRVIKDMYEGAKTRVRTARGDSDHFRVEMGLHKGSTISSFFLSVRGNDTTHTRGDAMMCVIAEALGKAKKWQGAGEPEVAGKAKVWFQEFK</sequence>
<dbReference type="RefSeq" id="XP_009779825.1">
    <property type="nucleotide sequence ID" value="XM_009781523.1"/>
</dbReference>
<evidence type="ECO:0000313" key="1">
    <source>
        <dbReference type="Proteomes" id="UP000189701"/>
    </source>
</evidence>
<proteinExistence type="predicted"/>
<dbReference type="PANTHER" id="PTHR19446">
    <property type="entry name" value="REVERSE TRANSCRIPTASES"/>
    <property type="match status" value="1"/>
</dbReference>
<keyword evidence="1" id="KW-1185">Reference proteome</keyword>
<evidence type="ECO:0000313" key="2">
    <source>
        <dbReference type="RefSeq" id="XP_009779825.1"/>
    </source>
</evidence>
<dbReference type="eggNOG" id="ENOG502T0GH">
    <property type="taxonomic scope" value="Eukaryota"/>
</dbReference>